<dbReference type="Gene3D" id="3.40.50.300">
    <property type="entry name" value="P-loop containing nucleotide triphosphate hydrolases"/>
    <property type="match status" value="1"/>
</dbReference>
<reference evidence="1" key="1">
    <citation type="submission" date="2013-10" db="EMBL/GenBank/DDBJ databases">
        <title>Genomic analysis of the causative agents of coccidiosis in chickens.</title>
        <authorList>
            <person name="Reid A.J."/>
            <person name="Blake D."/>
            <person name="Billington K."/>
            <person name="Browne H."/>
            <person name="Dunn M."/>
            <person name="Hung S."/>
            <person name="Kawahara F."/>
            <person name="Miranda-Saavedra D."/>
            <person name="Mourier T."/>
            <person name="Nagra H."/>
            <person name="Otto T.D."/>
            <person name="Rawlings N."/>
            <person name="Sanchez A."/>
            <person name="Sanders M."/>
            <person name="Subramaniam C."/>
            <person name="Tay Y."/>
            <person name="Dear P."/>
            <person name="Doerig C."/>
            <person name="Gruber A."/>
            <person name="Parkinson J."/>
            <person name="Shirley M."/>
            <person name="Wan K.L."/>
            <person name="Berriman M."/>
            <person name="Tomley F."/>
            <person name="Pain A."/>
        </authorList>
    </citation>
    <scope>NUCLEOTIDE SEQUENCE [LARGE SCALE GENOMIC DNA]</scope>
    <source>
        <strain evidence="1">Houghton</strain>
    </source>
</reference>
<dbReference type="OrthoDB" id="10251136at2759"/>
<dbReference type="GeneID" id="25381511"/>
<sequence>MREDDSSIRMKNQLLQMMREDDSSIRMKNQLLQMMAAVRRLSRRVLVPLPDEETRAAIIKHLLDSETPGGCALSDDV</sequence>
<proteinExistence type="predicted"/>
<evidence type="ECO:0000313" key="1">
    <source>
        <dbReference type="EMBL" id="CDJ31806.1"/>
    </source>
</evidence>
<gene>
    <name evidence="1" type="ORF">EMH_0069900</name>
</gene>
<keyword evidence="2" id="KW-1185">Reference proteome</keyword>
<dbReference type="InterPro" id="IPR027417">
    <property type="entry name" value="P-loop_NTPase"/>
</dbReference>
<dbReference type="SUPFAM" id="SSF52540">
    <property type="entry name" value="P-loop containing nucleoside triphosphate hydrolases"/>
    <property type="match status" value="1"/>
</dbReference>
<reference evidence="1" key="2">
    <citation type="submission" date="2013-10" db="EMBL/GenBank/DDBJ databases">
        <authorList>
            <person name="Aslett M."/>
        </authorList>
    </citation>
    <scope>NUCLEOTIDE SEQUENCE [LARGE SCALE GENOMIC DNA]</scope>
    <source>
        <strain evidence="1">Houghton</strain>
    </source>
</reference>
<protein>
    <submittedName>
        <fullName evidence="1">AAA family ATPase, putative</fullName>
    </submittedName>
</protein>
<dbReference type="AlphaFoldDB" id="U6K4A4"/>
<dbReference type="Gene3D" id="1.10.8.60">
    <property type="match status" value="1"/>
</dbReference>
<evidence type="ECO:0000313" key="2">
    <source>
        <dbReference type="Proteomes" id="UP000030744"/>
    </source>
</evidence>
<organism evidence="1 2">
    <name type="scientific">Eimeria mitis</name>
    <dbReference type="NCBI Taxonomy" id="44415"/>
    <lineage>
        <taxon>Eukaryota</taxon>
        <taxon>Sar</taxon>
        <taxon>Alveolata</taxon>
        <taxon>Apicomplexa</taxon>
        <taxon>Conoidasida</taxon>
        <taxon>Coccidia</taxon>
        <taxon>Eucoccidiorida</taxon>
        <taxon>Eimeriorina</taxon>
        <taxon>Eimeriidae</taxon>
        <taxon>Eimeria</taxon>
    </lineage>
</organism>
<accession>U6K4A4</accession>
<dbReference type="RefSeq" id="XP_013354371.1">
    <property type="nucleotide sequence ID" value="XM_013498917.1"/>
</dbReference>
<dbReference type="VEuPathDB" id="ToxoDB:EMH_0069900"/>
<dbReference type="Proteomes" id="UP000030744">
    <property type="component" value="Unassembled WGS sequence"/>
</dbReference>
<dbReference type="EMBL" id="HG683584">
    <property type="protein sequence ID" value="CDJ31806.1"/>
    <property type="molecule type" value="Genomic_DNA"/>
</dbReference>
<name>U6K4A4_9EIME</name>